<dbReference type="EMBL" id="NHNT01000002">
    <property type="protein sequence ID" value="OUZ39890.1"/>
    <property type="molecule type" value="Genomic_DNA"/>
</dbReference>
<dbReference type="Gene3D" id="3.40.50.1820">
    <property type="entry name" value="alpha/beta hydrolase"/>
    <property type="match status" value="1"/>
</dbReference>
<keyword evidence="3" id="KW-1185">Reference proteome</keyword>
<evidence type="ECO:0000259" key="1">
    <source>
        <dbReference type="Pfam" id="PF12146"/>
    </source>
</evidence>
<sequence>MEQRSFFVTMSDGHDIFVRTYTPSKKRIGHIHILHGMSEHSGRYENFAEKLCDEGYFVTAHDHRGHGFTAQKNGIFGYFGPEKGFELVVDDVVEVLSFLKKETAERAIIFGHSMGSFIARRFIQQHSDKIERLILSGTGSPTLLHTAGHIIAKQLVNLQGAKIQSDLMNDLSFSSFNRKIKNPKTNFDWLTTDEEEVQKYIDDPLCGVIPTNQFFVDLTGGMLKLENDRANARIRPDLKILVVNGTYDPIAGPEAEGAFRVGKLFARAGVEHVKVHIFEGMRHEILNEKKKEQVKEIIVRWLKDE</sequence>
<reference evidence="2 3" key="1">
    <citation type="journal article" date="2017" name="Int. J. Syst. Evol. Microbiol.">
        <title>Solibacillus kalamii sp. nov., isolated from a high-efficiency particulate arrestance filter system used in the International Space Station.</title>
        <authorList>
            <person name="Checinska Sielaff A."/>
            <person name="Kumar R.M."/>
            <person name="Pal D."/>
            <person name="Mayilraj S."/>
            <person name="Venkateswaran K."/>
        </authorList>
    </citation>
    <scope>NUCLEOTIDE SEQUENCE [LARGE SCALE GENOMIC DNA]</scope>
    <source>
        <strain evidence="2 3">ISSFR-015</strain>
    </source>
</reference>
<evidence type="ECO:0000313" key="2">
    <source>
        <dbReference type="EMBL" id="OUZ39890.1"/>
    </source>
</evidence>
<dbReference type="InterPro" id="IPR022742">
    <property type="entry name" value="Hydrolase_4"/>
</dbReference>
<proteinExistence type="predicted"/>
<dbReference type="InterPro" id="IPR029058">
    <property type="entry name" value="AB_hydrolase_fold"/>
</dbReference>
<dbReference type="PANTHER" id="PTHR11614">
    <property type="entry name" value="PHOSPHOLIPASE-RELATED"/>
    <property type="match status" value="1"/>
</dbReference>
<protein>
    <submittedName>
        <fullName evidence="2">Alpha/beta hydrolase</fullName>
    </submittedName>
</protein>
<dbReference type="InterPro" id="IPR051044">
    <property type="entry name" value="MAG_DAG_Lipase"/>
</dbReference>
<dbReference type="GO" id="GO:0016787">
    <property type="term" value="F:hydrolase activity"/>
    <property type="evidence" value="ECO:0007669"/>
    <property type="project" value="UniProtKB-KW"/>
</dbReference>
<feature type="domain" description="Serine aminopeptidase S33" evidence="1">
    <location>
        <begin position="29"/>
        <end position="289"/>
    </location>
</feature>
<comment type="caution">
    <text evidence="2">The sequence shown here is derived from an EMBL/GenBank/DDBJ whole genome shotgun (WGS) entry which is preliminary data.</text>
</comment>
<dbReference type="Proteomes" id="UP000196594">
    <property type="component" value="Unassembled WGS sequence"/>
</dbReference>
<gene>
    <name evidence="2" type="ORF">CBM15_05115</name>
</gene>
<dbReference type="Pfam" id="PF12146">
    <property type="entry name" value="Hydrolase_4"/>
    <property type="match status" value="1"/>
</dbReference>
<dbReference type="SUPFAM" id="SSF53474">
    <property type="entry name" value="alpha/beta-Hydrolases"/>
    <property type="match status" value="1"/>
</dbReference>
<organism evidence="2 3">
    <name type="scientific">Solibacillus kalamii</name>
    <dbReference type="NCBI Taxonomy" id="1748298"/>
    <lineage>
        <taxon>Bacteria</taxon>
        <taxon>Bacillati</taxon>
        <taxon>Bacillota</taxon>
        <taxon>Bacilli</taxon>
        <taxon>Bacillales</taxon>
        <taxon>Caryophanaceae</taxon>
        <taxon>Solibacillus</taxon>
    </lineage>
</organism>
<dbReference type="RefSeq" id="WP_087616007.1">
    <property type="nucleotide sequence ID" value="NZ_JAFBEY010000001.1"/>
</dbReference>
<name>A0ABX3ZJI0_9BACL</name>
<accession>A0ABX3ZJI0</accession>
<keyword evidence="2" id="KW-0378">Hydrolase</keyword>
<evidence type="ECO:0000313" key="3">
    <source>
        <dbReference type="Proteomes" id="UP000196594"/>
    </source>
</evidence>